<reference evidence="2 3" key="1">
    <citation type="submission" date="2018-05" db="EMBL/GenBank/DDBJ databases">
        <title>Genomic Encyclopedia of Type Strains, Phase III (KMG-III): the genomes of soil and plant-associated and newly described type strains.</title>
        <authorList>
            <person name="Whitman W."/>
        </authorList>
    </citation>
    <scope>NUCLEOTIDE SEQUENCE [LARGE SCALE GENOMIC DNA]</scope>
    <source>
        <strain evidence="2 3">CECT 5696</strain>
    </source>
</reference>
<evidence type="ECO:0000313" key="2">
    <source>
        <dbReference type="EMBL" id="PWW07132.1"/>
    </source>
</evidence>
<comment type="caution">
    <text evidence="2">The sequence shown here is derived from an EMBL/GenBank/DDBJ whole genome shotgun (WGS) entry which is preliminary data.</text>
</comment>
<proteinExistence type="predicted"/>
<keyword evidence="1" id="KW-0472">Membrane</keyword>
<dbReference type="OrthoDB" id="2970258at2"/>
<dbReference type="Proteomes" id="UP000246635">
    <property type="component" value="Unassembled WGS sequence"/>
</dbReference>
<keyword evidence="1" id="KW-1133">Transmembrane helix</keyword>
<sequence length="73" mass="8373">MRYGFWIGVTIAVIAIWLMEWPKMRRKPPQDRAAFICLLLLGWGMSALNLKHTPGPTQLLLAVFKPLAWLVEP</sequence>
<gene>
    <name evidence="2" type="ORF">DFQ01_10224</name>
</gene>
<keyword evidence="1" id="KW-0812">Transmembrane</keyword>
<accession>A0A2V2YYW8</accession>
<evidence type="ECO:0000256" key="1">
    <source>
        <dbReference type="SAM" id="Phobius"/>
    </source>
</evidence>
<keyword evidence="3" id="KW-1185">Reference proteome</keyword>
<protein>
    <submittedName>
        <fullName evidence="2">Uncharacterized protein</fullName>
    </submittedName>
</protein>
<evidence type="ECO:0000313" key="3">
    <source>
        <dbReference type="Proteomes" id="UP000246635"/>
    </source>
</evidence>
<dbReference type="EMBL" id="QGTQ01000002">
    <property type="protein sequence ID" value="PWW07132.1"/>
    <property type="molecule type" value="Genomic_DNA"/>
</dbReference>
<organism evidence="2 3">
    <name type="scientific">Paenibacillus cellulosilyticus</name>
    <dbReference type="NCBI Taxonomy" id="375489"/>
    <lineage>
        <taxon>Bacteria</taxon>
        <taxon>Bacillati</taxon>
        <taxon>Bacillota</taxon>
        <taxon>Bacilli</taxon>
        <taxon>Bacillales</taxon>
        <taxon>Paenibacillaceae</taxon>
        <taxon>Paenibacillus</taxon>
    </lineage>
</organism>
<feature type="transmembrane region" description="Helical" evidence="1">
    <location>
        <begin position="6"/>
        <end position="21"/>
    </location>
</feature>
<dbReference type="RefSeq" id="WP_110042411.1">
    <property type="nucleotide sequence ID" value="NZ_CP054612.1"/>
</dbReference>
<dbReference type="AlphaFoldDB" id="A0A2V2YYW8"/>
<feature type="transmembrane region" description="Helical" evidence="1">
    <location>
        <begin position="33"/>
        <end position="50"/>
    </location>
</feature>
<name>A0A2V2YYW8_9BACL</name>